<keyword evidence="2 10" id="KW-0479">Metal-binding</keyword>
<keyword evidence="8 10" id="KW-0464">Manganese</keyword>
<dbReference type="GO" id="GO:0003677">
    <property type="term" value="F:DNA binding"/>
    <property type="evidence" value="ECO:0007669"/>
    <property type="project" value="UniProtKB-KW"/>
</dbReference>
<dbReference type="AlphaFoldDB" id="A0AAU7ZIQ6"/>
<feature type="binding site" evidence="10">
    <location>
        <position position="274"/>
    </location>
    <ligand>
        <name>Mn(2+)</name>
        <dbReference type="ChEBI" id="CHEBI:29035"/>
    </ligand>
</feature>
<dbReference type="NCBIfam" id="TIGR00287">
    <property type="entry name" value="cas1"/>
    <property type="match status" value="1"/>
</dbReference>
<evidence type="ECO:0000256" key="10">
    <source>
        <dbReference type="HAMAP-Rule" id="MF_01470"/>
    </source>
</evidence>
<dbReference type="RefSeq" id="WP_353061949.1">
    <property type="nucleotide sequence ID" value="NZ_CP132942.1"/>
</dbReference>
<evidence type="ECO:0000256" key="11">
    <source>
        <dbReference type="SAM" id="MobiDB-lite"/>
    </source>
</evidence>
<evidence type="ECO:0000256" key="9">
    <source>
        <dbReference type="ARBA" id="ARBA00038592"/>
    </source>
</evidence>
<evidence type="ECO:0000256" key="1">
    <source>
        <dbReference type="ARBA" id="ARBA00022722"/>
    </source>
</evidence>
<keyword evidence="3 10" id="KW-0255">Endonuclease</keyword>
<comment type="subunit">
    <text evidence="9 10">Homodimer, forms a heterotetramer with a Cas2 homodimer.</text>
</comment>
<dbReference type="PANTHER" id="PTHR34353:SF2">
    <property type="entry name" value="CRISPR-ASSOCIATED ENDONUCLEASE CAS1 1"/>
    <property type="match status" value="1"/>
</dbReference>
<feature type="compositionally biased region" description="Low complexity" evidence="11">
    <location>
        <begin position="1"/>
        <end position="13"/>
    </location>
</feature>
<dbReference type="GO" id="GO:0051607">
    <property type="term" value="P:defense response to virus"/>
    <property type="evidence" value="ECO:0007669"/>
    <property type="project" value="UniProtKB-UniRule"/>
</dbReference>
<evidence type="ECO:0000256" key="5">
    <source>
        <dbReference type="ARBA" id="ARBA00022842"/>
    </source>
</evidence>
<comment type="similarity">
    <text evidence="10">Belongs to the CRISPR-associated endonuclease Cas1 family.</text>
</comment>
<evidence type="ECO:0000256" key="8">
    <source>
        <dbReference type="ARBA" id="ARBA00023211"/>
    </source>
</evidence>
<dbReference type="Gene3D" id="3.100.10.20">
    <property type="entry name" value="CRISPR-associated endonuclease Cas1, N-terminal domain"/>
    <property type="match status" value="1"/>
</dbReference>
<feature type="region of interest" description="Disordered" evidence="11">
    <location>
        <begin position="574"/>
        <end position="595"/>
    </location>
</feature>
<feature type="binding site" evidence="10">
    <location>
        <position position="191"/>
    </location>
    <ligand>
        <name>Mn(2+)</name>
        <dbReference type="ChEBI" id="CHEBI:29035"/>
    </ligand>
</feature>
<dbReference type="GO" id="GO:0046872">
    <property type="term" value="F:metal ion binding"/>
    <property type="evidence" value="ECO:0007669"/>
    <property type="project" value="UniProtKB-UniRule"/>
</dbReference>
<comment type="cofactor">
    <cofactor evidence="10">
        <name>Mg(2+)</name>
        <dbReference type="ChEBI" id="CHEBI:18420"/>
    </cofactor>
    <cofactor evidence="10">
        <name>Mn(2+)</name>
        <dbReference type="ChEBI" id="CHEBI:29035"/>
    </cofactor>
</comment>
<dbReference type="InterPro" id="IPR050646">
    <property type="entry name" value="Cas1"/>
</dbReference>
<dbReference type="InterPro" id="IPR042206">
    <property type="entry name" value="CRISPR-assoc_Cas1_C"/>
</dbReference>
<evidence type="ECO:0000256" key="2">
    <source>
        <dbReference type="ARBA" id="ARBA00022723"/>
    </source>
</evidence>
<dbReference type="GO" id="GO:0016787">
    <property type="term" value="F:hydrolase activity"/>
    <property type="evidence" value="ECO:0007669"/>
    <property type="project" value="UniProtKB-KW"/>
</dbReference>
<gene>
    <name evidence="10 12" type="primary">cas1</name>
    <name evidence="12" type="ORF">RBB77_11595</name>
</gene>
<dbReference type="PANTHER" id="PTHR34353">
    <property type="entry name" value="CRISPR-ASSOCIATED ENDONUCLEASE CAS1 1"/>
    <property type="match status" value="1"/>
</dbReference>
<dbReference type="GO" id="GO:0043571">
    <property type="term" value="P:maintenance of CRISPR repeat elements"/>
    <property type="evidence" value="ECO:0007669"/>
    <property type="project" value="UniProtKB-UniRule"/>
</dbReference>
<evidence type="ECO:0000256" key="6">
    <source>
        <dbReference type="ARBA" id="ARBA00023118"/>
    </source>
</evidence>
<sequence length="595" mass="66891">MAATQTLAQASTLRKSSDSVLQPASPNSSQKRSRKGVIVLYGYGTSVRVERGHLVIEDGVGSDRYKGRFPRVGHGLERLVVIGADGVVSLAALRWLADQNASFVMLERNGTVLATTGPVRPSDVRLRRAQALAHHSGAAFRISRELIDRKLAGQERVASESLKNHAASAMIKQIRSELAEVETIDEIRSVELRAAKIYWKAWRTVSIKFPEKELTRVPEHWQKFGSRASELSGSPRLAVNPVNSILNYLYALLEAECRLAVAALGLDPEMGVLHMDTINRDSLACDLMEAIRPDVDAYVLSRILKQPLNRNWFFEERNGNCRLMAELASQLAETTSMWARLVAPLAEWTVKEISLTTKTRRATPATRLTQNNKREMRGGSPFVASKSSVTLQNVCSDCGSPIINGNEKCRVCSVEESKERLTRVATEGRVVSHSSKAQAKRSETQIARQANIRKWSISDQPCWLTAEFYAEKIQPQIAFLSSSLIKRELGVSRGYSAEIRHGRVPHPRHWWTLAKLLALSEQEHMSQISYGERNESLLLRTGLLQHRLPEETVLKGKQSKRDYLHRFETFHRLQGADERQQQNRRDAERLGKIEP</sequence>
<dbReference type="Gene3D" id="1.20.120.920">
    <property type="entry name" value="CRISPR-associated endonuclease Cas1, C-terminal domain"/>
    <property type="match status" value="1"/>
</dbReference>
<keyword evidence="6 10" id="KW-0051">Antiviral defense</keyword>
<comment type="function">
    <text evidence="10">CRISPR (clustered regularly interspaced short palindromic repeat), is an adaptive immune system that provides protection against mobile genetic elements (viruses, transposable elements and conjugative plasmids). CRISPR clusters contain spacers, sequences complementary to antecedent mobile elements, and target invading nucleic acids. CRISPR clusters are transcribed and processed into CRISPR RNA (crRNA). Acts as a dsDNA endonuclease. Involved in the integration of spacer DNA into the CRISPR cassette.</text>
</comment>
<feature type="compositionally biased region" description="Polar residues" evidence="11">
    <location>
        <begin position="18"/>
        <end position="30"/>
    </location>
</feature>
<keyword evidence="1 10" id="KW-0540">Nuclease</keyword>
<evidence type="ECO:0000256" key="4">
    <source>
        <dbReference type="ARBA" id="ARBA00022801"/>
    </source>
</evidence>
<evidence type="ECO:0000256" key="3">
    <source>
        <dbReference type="ARBA" id="ARBA00022759"/>
    </source>
</evidence>
<feature type="binding site" evidence="10">
    <location>
        <position position="289"/>
    </location>
    <ligand>
        <name>Mn(2+)</name>
        <dbReference type="ChEBI" id="CHEBI:29035"/>
    </ligand>
</feature>
<dbReference type="InterPro" id="IPR042211">
    <property type="entry name" value="CRISPR-assoc_Cas1_N"/>
</dbReference>
<organism evidence="12">
    <name type="scientific">Tunturiibacter psychrotolerans</name>
    <dbReference type="NCBI Taxonomy" id="3069686"/>
    <lineage>
        <taxon>Bacteria</taxon>
        <taxon>Pseudomonadati</taxon>
        <taxon>Acidobacteriota</taxon>
        <taxon>Terriglobia</taxon>
        <taxon>Terriglobales</taxon>
        <taxon>Acidobacteriaceae</taxon>
        <taxon>Tunturiibacter</taxon>
    </lineage>
</organism>
<keyword evidence="7 10" id="KW-0238">DNA-binding</keyword>
<dbReference type="GO" id="GO:0004519">
    <property type="term" value="F:endonuclease activity"/>
    <property type="evidence" value="ECO:0007669"/>
    <property type="project" value="UniProtKB-UniRule"/>
</dbReference>
<feature type="region of interest" description="Disordered" evidence="11">
    <location>
        <begin position="1"/>
        <end position="33"/>
    </location>
</feature>
<evidence type="ECO:0000313" key="12">
    <source>
        <dbReference type="EMBL" id="XCB31107.1"/>
    </source>
</evidence>
<dbReference type="Pfam" id="PF01867">
    <property type="entry name" value="Cas_Cas1"/>
    <property type="match status" value="1"/>
</dbReference>
<dbReference type="KEGG" id="tpsc:RBB77_11595"/>
<evidence type="ECO:0000256" key="7">
    <source>
        <dbReference type="ARBA" id="ARBA00023125"/>
    </source>
</evidence>
<dbReference type="HAMAP" id="MF_01470">
    <property type="entry name" value="Cas1"/>
    <property type="match status" value="1"/>
</dbReference>
<dbReference type="EC" id="3.1.-.-" evidence="10"/>
<dbReference type="EMBL" id="CP132942">
    <property type="protein sequence ID" value="XCB31107.1"/>
    <property type="molecule type" value="Genomic_DNA"/>
</dbReference>
<proteinExistence type="inferred from homology"/>
<keyword evidence="5 10" id="KW-0460">Magnesium</keyword>
<reference evidence="12" key="2">
    <citation type="journal article" date="2024" name="Environ. Microbiol.">
        <title>Genome analysis and description of Tunturibacter gen. nov. expands the diversity of Terriglobia in tundra soils.</title>
        <authorList>
            <person name="Messyasz A."/>
            <person name="Mannisto M.K."/>
            <person name="Kerkhof L.J."/>
            <person name="Haggblom M.M."/>
        </authorList>
    </citation>
    <scope>NUCLEOTIDE SEQUENCE</scope>
    <source>
        <strain evidence="12">X5P6</strain>
    </source>
</reference>
<reference evidence="12" key="1">
    <citation type="submission" date="2023-08" db="EMBL/GenBank/DDBJ databases">
        <authorList>
            <person name="Messyasz A."/>
            <person name="Mannisto M.K."/>
            <person name="Kerkhof L.J."/>
            <person name="Haggblom M."/>
        </authorList>
    </citation>
    <scope>NUCLEOTIDE SEQUENCE</scope>
    <source>
        <strain evidence="12">X5P6</strain>
    </source>
</reference>
<name>A0AAU7ZIQ6_9BACT</name>
<protein>
    <recommendedName>
        <fullName evidence="10">CRISPR-associated endonuclease Cas1</fullName>
        <ecNumber evidence="10">3.1.-.-</ecNumber>
    </recommendedName>
</protein>
<accession>A0AAU7ZIQ6</accession>
<dbReference type="InterPro" id="IPR002729">
    <property type="entry name" value="CRISPR-assoc_Cas1"/>
</dbReference>
<dbReference type="CDD" id="cd09634">
    <property type="entry name" value="Cas1_I-II-III"/>
    <property type="match status" value="1"/>
</dbReference>
<keyword evidence="4 10" id="KW-0378">Hydrolase</keyword>